<feature type="transmembrane region" description="Helical" evidence="7">
    <location>
        <begin position="502"/>
        <end position="523"/>
    </location>
</feature>
<dbReference type="AlphaFoldDB" id="A0A2G8SK63"/>
<keyword evidence="2 7" id="KW-0812">Transmembrane</keyword>
<feature type="transmembrane region" description="Helical" evidence="7">
    <location>
        <begin position="194"/>
        <end position="217"/>
    </location>
</feature>
<dbReference type="InterPro" id="IPR006685">
    <property type="entry name" value="MscS_channel_2nd"/>
</dbReference>
<keyword evidence="4 7" id="KW-1133">Transmembrane helix</keyword>
<comment type="subcellular location">
    <subcellularLocation>
        <location evidence="1">Membrane</location>
    </subcellularLocation>
</comment>
<dbReference type="EMBL" id="AYKW01000006">
    <property type="protein sequence ID" value="PIL34156.1"/>
    <property type="molecule type" value="Genomic_DNA"/>
</dbReference>
<keyword evidence="3" id="KW-0106">Calcium</keyword>
<gene>
    <name evidence="9" type="ORF">GSI_03867</name>
</gene>
<name>A0A2G8SK63_9APHY</name>
<dbReference type="PANTHER" id="PTHR31323">
    <property type="entry name" value="MECHANOSENSITIVE ION CHANNEL PROTEIN MSY2"/>
    <property type="match status" value="1"/>
</dbReference>
<feature type="compositionally biased region" description="Low complexity" evidence="6">
    <location>
        <begin position="800"/>
        <end position="812"/>
    </location>
</feature>
<comment type="caution">
    <text evidence="9">The sequence shown here is derived from an EMBL/GenBank/DDBJ whole genome shotgun (WGS) entry which is preliminary data.</text>
</comment>
<feature type="region of interest" description="Disordered" evidence="6">
    <location>
        <begin position="73"/>
        <end position="100"/>
    </location>
</feature>
<evidence type="ECO:0000256" key="3">
    <source>
        <dbReference type="ARBA" id="ARBA00022837"/>
    </source>
</evidence>
<dbReference type="InterPro" id="IPR010920">
    <property type="entry name" value="LSM_dom_sf"/>
</dbReference>
<dbReference type="Pfam" id="PF00924">
    <property type="entry name" value="MS_channel_2nd"/>
    <property type="match status" value="1"/>
</dbReference>
<organism evidence="9 10">
    <name type="scientific">Ganoderma sinense ZZ0214-1</name>
    <dbReference type="NCBI Taxonomy" id="1077348"/>
    <lineage>
        <taxon>Eukaryota</taxon>
        <taxon>Fungi</taxon>
        <taxon>Dikarya</taxon>
        <taxon>Basidiomycota</taxon>
        <taxon>Agaricomycotina</taxon>
        <taxon>Agaricomycetes</taxon>
        <taxon>Polyporales</taxon>
        <taxon>Polyporaceae</taxon>
        <taxon>Ganoderma</taxon>
    </lineage>
</organism>
<reference evidence="9 10" key="1">
    <citation type="journal article" date="2015" name="Sci. Rep.">
        <title>Chromosome-level genome map provides insights into diverse defense mechanisms in the medicinal fungus Ganoderma sinense.</title>
        <authorList>
            <person name="Zhu Y."/>
            <person name="Xu J."/>
            <person name="Sun C."/>
            <person name="Zhou S."/>
            <person name="Xu H."/>
            <person name="Nelson D.R."/>
            <person name="Qian J."/>
            <person name="Song J."/>
            <person name="Luo H."/>
            <person name="Xiang L."/>
            <person name="Li Y."/>
            <person name="Xu Z."/>
            <person name="Ji A."/>
            <person name="Wang L."/>
            <person name="Lu S."/>
            <person name="Hayward A."/>
            <person name="Sun W."/>
            <person name="Li X."/>
            <person name="Schwartz D.C."/>
            <person name="Wang Y."/>
            <person name="Chen S."/>
        </authorList>
    </citation>
    <scope>NUCLEOTIDE SEQUENCE [LARGE SCALE GENOMIC DNA]</scope>
    <source>
        <strain evidence="9 10">ZZ0214-1</strain>
    </source>
</reference>
<keyword evidence="10" id="KW-1185">Reference proteome</keyword>
<feature type="transmembrane region" description="Helical" evidence="7">
    <location>
        <begin position="277"/>
        <end position="297"/>
    </location>
</feature>
<feature type="compositionally biased region" description="Basic and acidic residues" evidence="6">
    <location>
        <begin position="1"/>
        <end position="12"/>
    </location>
</feature>
<dbReference type="Pfam" id="PF25886">
    <property type="entry name" value="Msy1"/>
    <property type="match status" value="1"/>
</dbReference>
<accession>A0A2G8SK63</accession>
<protein>
    <recommendedName>
        <fullName evidence="8">EF-hand domain-containing protein</fullName>
    </recommendedName>
</protein>
<dbReference type="InterPro" id="IPR011992">
    <property type="entry name" value="EF-hand-dom_pair"/>
</dbReference>
<sequence>MAASLGHHDREGSFSANSPFNDHEAPSPLYPPQQTRPLLGRPSASANDLPATAGEGLPYMQDTSYRQYDAERGHSYPLGHAGGRSKSMPMPGESADFGKRTSRNGSWDLFAGVRKFERGYEQFDTRNASESHLRFADGDIPKNKLAKLYNYLLNVSIVTRWMLFIIPVLALLWIPGILGLTKYPNARIYGVKLLFWSIWLTILWVGWWGALATMMILPKFLRNTFGVVVVGTRKYIDWLEVLHRYAAFFGWSLAIWISYNPLINGRQQTDDSSSQKAIDTLGKLLFGLMLSAALLFFEKISIQWIAGKFHERSYAERIADQKFSVKVLVTLYSHSTDIPGRSDTLRDPADPKRKTMINPQKIFKKALKGVRDAATTTTTVLGTVASEIAGTSVLQPNSPQAMVKTALESANKSRLLARRLFYSFSRPGSDRLHVEDIARFFANPDEADAAFAIFDKDSNGDVSRDEIEMACMEIHREQLSIEHSMRDLDSAVGRLDNILMSLYFIIVILIFAVALEAQVATLITSAGTLVLGLSWLIGSSLAEVLTSIIFLFVKHPYDVGDRVTVNKDTFTVKEIRLLSTIFLDSNACLVQAPNTVLNGVFVNNLRRSPQMSESFEFDVAYTTSFEQIERLRDLMLSFLKVERRDYQPIFDVYVIDMPGQEKLTLKADIKYKSNWQQGTLKAQRRNKWICALKSSMEKLKIFGPGGDPSAHPAPTKYTQVPYEEVLRQEEAAKRGQHPSNSSSMSELHVPKSDWTFADQNSAIVDDSQDVFGERDQLFMTNPRSMTAPRLVQRPPPLPTMPTAVTMPAPSASLPQMEEIELTPRPGVPPA</sequence>
<evidence type="ECO:0000256" key="7">
    <source>
        <dbReference type="SAM" id="Phobius"/>
    </source>
</evidence>
<feature type="region of interest" description="Disordered" evidence="6">
    <location>
        <begin position="729"/>
        <end position="748"/>
    </location>
</feature>
<evidence type="ECO:0000256" key="4">
    <source>
        <dbReference type="ARBA" id="ARBA00022989"/>
    </source>
</evidence>
<dbReference type="SUPFAM" id="SSF50182">
    <property type="entry name" value="Sm-like ribonucleoproteins"/>
    <property type="match status" value="1"/>
</dbReference>
<dbReference type="GO" id="GO:0005509">
    <property type="term" value="F:calcium ion binding"/>
    <property type="evidence" value="ECO:0007669"/>
    <property type="project" value="InterPro"/>
</dbReference>
<dbReference type="GO" id="GO:0016020">
    <property type="term" value="C:membrane"/>
    <property type="evidence" value="ECO:0007669"/>
    <property type="project" value="UniProtKB-SubCell"/>
</dbReference>
<dbReference type="InterPro" id="IPR018247">
    <property type="entry name" value="EF_Hand_1_Ca_BS"/>
</dbReference>
<feature type="region of interest" description="Disordered" evidence="6">
    <location>
        <begin position="1"/>
        <end position="59"/>
    </location>
</feature>
<proteinExistence type="predicted"/>
<dbReference type="GO" id="GO:0005262">
    <property type="term" value="F:calcium channel activity"/>
    <property type="evidence" value="ECO:0007669"/>
    <property type="project" value="TreeGrafter"/>
</dbReference>
<evidence type="ECO:0000313" key="9">
    <source>
        <dbReference type="EMBL" id="PIL34156.1"/>
    </source>
</evidence>
<dbReference type="Gene3D" id="1.10.238.10">
    <property type="entry name" value="EF-hand"/>
    <property type="match status" value="1"/>
</dbReference>
<dbReference type="GO" id="GO:0006874">
    <property type="term" value="P:intracellular calcium ion homeostasis"/>
    <property type="evidence" value="ECO:0007669"/>
    <property type="project" value="TreeGrafter"/>
</dbReference>
<evidence type="ECO:0000313" key="10">
    <source>
        <dbReference type="Proteomes" id="UP000230002"/>
    </source>
</evidence>
<feature type="domain" description="EF-hand" evidence="8">
    <location>
        <begin position="442"/>
        <end position="477"/>
    </location>
</feature>
<dbReference type="PANTHER" id="PTHR31323:SF15">
    <property type="entry name" value="MECHANOSENSITIVE ION CHANNEL PROTEIN MSY1"/>
    <property type="match status" value="1"/>
</dbReference>
<evidence type="ECO:0000256" key="5">
    <source>
        <dbReference type="ARBA" id="ARBA00023136"/>
    </source>
</evidence>
<dbReference type="InterPro" id="IPR002048">
    <property type="entry name" value="EF_hand_dom"/>
</dbReference>
<dbReference type="InterPro" id="IPR058650">
    <property type="entry name" value="Msy1/2-like"/>
</dbReference>
<feature type="transmembrane region" description="Helical" evidence="7">
    <location>
        <begin position="238"/>
        <end position="257"/>
    </location>
</feature>
<dbReference type="Gene3D" id="2.30.30.60">
    <property type="match status" value="1"/>
</dbReference>
<evidence type="ECO:0000256" key="6">
    <source>
        <dbReference type="SAM" id="MobiDB-lite"/>
    </source>
</evidence>
<feature type="transmembrane region" description="Helical" evidence="7">
    <location>
        <begin position="151"/>
        <end position="174"/>
    </location>
</feature>
<feature type="region of interest" description="Disordered" evidence="6">
    <location>
        <begin position="783"/>
        <end position="830"/>
    </location>
</feature>
<dbReference type="OrthoDB" id="544685at2759"/>
<dbReference type="InterPro" id="IPR023408">
    <property type="entry name" value="MscS_beta-dom_sf"/>
</dbReference>
<keyword evidence="5 7" id="KW-0472">Membrane</keyword>
<evidence type="ECO:0000256" key="1">
    <source>
        <dbReference type="ARBA" id="ARBA00004370"/>
    </source>
</evidence>
<dbReference type="PROSITE" id="PS50222">
    <property type="entry name" value="EF_HAND_2"/>
    <property type="match status" value="1"/>
</dbReference>
<evidence type="ECO:0000259" key="8">
    <source>
        <dbReference type="PROSITE" id="PS50222"/>
    </source>
</evidence>
<dbReference type="Proteomes" id="UP000230002">
    <property type="component" value="Unassembled WGS sequence"/>
</dbReference>
<evidence type="ECO:0000256" key="2">
    <source>
        <dbReference type="ARBA" id="ARBA00022692"/>
    </source>
</evidence>
<feature type="transmembrane region" description="Helical" evidence="7">
    <location>
        <begin position="529"/>
        <end position="553"/>
    </location>
</feature>
<dbReference type="SUPFAM" id="SSF47473">
    <property type="entry name" value="EF-hand"/>
    <property type="match status" value="1"/>
</dbReference>
<dbReference type="PROSITE" id="PS00018">
    <property type="entry name" value="EF_HAND_1"/>
    <property type="match status" value="1"/>
</dbReference>